<evidence type="ECO:0000259" key="5">
    <source>
        <dbReference type="SMART" id="SM00481"/>
    </source>
</evidence>
<dbReference type="EMBL" id="MK279909">
    <property type="protein sequence ID" value="AZS12621.1"/>
    <property type="molecule type" value="Genomic_DNA"/>
</dbReference>
<gene>
    <name evidence="6" type="primary">85</name>
    <name evidence="6" type="ORF">SEA_DRLUPO_85</name>
</gene>
<evidence type="ECO:0000256" key="1">
    <source>
        <dbReference type="ARBA" id="ARBA00022679"/>
    </source>
</evidence>
<dbReference type="NCBIfam" id="TIGR00594">
    <property type="entry name" value="polc"/>
    <property type="match status" value="1"/>
</dbReference>
<name>A0A3S9UQR3_9CAUD</name>
<dbReference type="SUPFAM" id="SSF89550">
    <property type="entry name" value="PHP domain-like"/>
    <property type="match status" value="1"/>
</dbReference>
<evidence type="ECO:0000313" key="6">
    <source>
        <dbReference type="EMBL" id="AZS12621.1"/>
    </source>
</evidence>
<protein>
    <submittedName>
        <fullName evidence="6">DnaE-like DNA polymerase III</fullName>
    </submittedName>
</protein>
<dbReference type="RefSeq" id="YP_009842783.1">
    <property type="nucleotide sequence ID" value="NC_048743.1"/>
</dbReference>
<evidence type="ECO:0000256" key="3">
    <source>
        <dbReference type="ARBA" id="ARBA00022705"/>
    </source>
</evidence>
<feature type="domain" description="Polymerase/histidinol phosphatase N-terminal" evidence="5">
    <location>
        <begin position="13"/>
        <end position="80"/>
    </location>
</feature>
<keyword evidence="4" id="KW-0239">DNA-directed DNA polymerase</keyword>
<organism evidence="6 7">
    <name type="scientific">Mycobacterium phage DrLupo</name>
    <dbReference type="NCBI Taxonomy" id="2499037"/>
    <lineage>
        <taxon>Viruses</taxon>
        <taxon>Duplodnaviria</taxon>
        <taxon>Heunggongvirae</taxon>
        <taxon>Uroviricota</taxon>
        <taxon>Caudoviricetes</taxon>
        <taxon>Barnyardvirus</taxon>
        <taxon>Barnyardvirus drlupo</taxon>
    </lineage>
</organism>
<dbReference type="InterPro" id="IPR004013">
    <property type="entry name" value="PHP_dom"/>
</dbReference>
<evidence type="ECO:0000313" key="7">
    <source>
        <dbReference type="Proteomes" id="UP000288363"/>
    </source>
</evidence>
<dbReference type="InterPro" id="IPR003141">
    <property type="entry name" value="Pol/His_phosphatase_N"/>
</dbReference>
<keyword evidence="1" id="KW-0808">Transferase</keyword>
<dbReference type="Pfam" id="PF02811">
    <property type="entry name" value="PHP"/>
    <property type="match status" value="1"/>
</dbReference>
<dbReference type="GO" id="GO:0003887">
    <property type="term" value="F:DNA-directed DNA polymerase activity"/>
    <property type="evidence" value="ECO:0007669"/>
    <property type="project" value="UniProtKB-KW"/>
</dbReference>
<dbReference type="Gene3D" id="3.20.20.140">
    <property type="entry name" value="Metal-dependent hydrolases"/>
    <property type="match status" value="1"/>
</dbReference>
<keyword evidence="7" id="KW-1185">Reference proteome</keyword>
<keyword evidence="3" id="KW-0235">DNA replication</keyword>
<dbReference type="InterPro" id="IPR004805">
    <property type="entry name" value="DnaE2/DnaE/PolC"/>
</dbReference>
<keyword evidence="2" id="KW-0548">Nucleotidyltransferase</keyword>
<dbReference type="Proteomes" id="UP000288363">
    <property type="component" value="Segment"/>
</dbReference>
<dbReference type="GeneID" id="55613044"/>
<dbReference type="InterPro" id="IPR016195">
    <property type="entry name" value="Pol/histidinol_Pase-like"/>
</dbReference>
<dbReference type="GO" id="GO:0006260">
    <property type="term" value="P:DNA replication"/>
    <property type="evidence" value="ECO:0007669"/>
    <property type="project" value="UniProtKB-KW"/>
</dbReference>
<dbReference type="KEGG" id="vg:55613044"/>
<reference evidence="6 7" key="1">
    <citation type="submission" date="2018-12" db="EMBL/GenBank/DDBJ databases">
        <authorList>
            <person name="Almail A."/>
            <person name="Dorhout K.E."/>
            <person name="Johnson J."/>
            <person name="Jorgensen H.J."/>
            <person name="Tolsma S."/>
            <person name="Garlena R.A."/>
            <person name="Russell D.A."/>
            <person name="Pope W.H."/>
            <person name="Jacobs-Sera D."/>
            <person name="Hatfull G.F."/>
        </authorList>
    </citation>
    <scope>NUCLEOTIDE SEQUENCE [LARGE SCALE GENOMIC DNA]</scope>
</reference>
<dbReference type="SMART" id="SM00481">
    <property type="entry name" value="POLIIIAc"/>
    <property type="match status" value="1"/>
</dbReference>
<proteinExistence type="predicted"/>
<evidence type="ECO:0000256" key="2">
    <source>
        <dbReference type="ARBA" id="ARBA00022695"/>
    </source>
</evidence>
<evidence type="ECO:0000256" key="4">
    <source>
        <dbReference type="ARBA" id="ARBA00022932"/>
    </source>
</evidence>
<accession>A0A3S9UQR3</accession>
<dbReference type="Pfam" id="PF17657">
    <property type="entry name" value="DNA_pol3_finger"/>
    <property type="match status" value="1"/>
</dbReference>
<dbReference type="GO" id="GO:0008408">
    <property type="term" value="F:3'-5' exonuclease activity"/>
    <property type="evidence" value="ECO:0007669"/>
    <property type="project" value="InterPro"/>
</dbReference>
<sequence>MSVEQDTKRMKFVSFHTHNTYSYADALCMPSIHAQRAADLGMWALGTSNHGNVNDHASFERECIERGIKPIFGCEIYFAPVDEDNKTRRKTHLTIFAMNEQGYRNLNRIVTQSYVDSYQFPTVSWETLTKYNEGLAVLSGCADSLLSCTMLGGKYLGEQRSYVTEDDLSNARVLIERYVDVFGDRFHLEVQRFPHYDRTRQLNPALADLSARTGVPLIATADVHYPFPDQNKLQALLHAARWKSTPEFAAEASWEHDAKLTYPLDDNEIHDDLVETGLDSADAWRAIQHTSILAERCTVTLPKAKPLRFKCEPGLTAKQQLSREIARGWKYRVAQRPDMARRKAEYVKRLQYEYKIITDKDFGDYFLVISDLVRRAKDRSTDVGPARGSAAASLISYLLRITEIDPLHPLFDKMVFERFIDPNRSDYPDIDLDFDDEKRWETEKDARDLYGPENVANVANQTGYHGKNTLKDVARAYKLPLETFKAIAKRTTVRVETDDKRNDSISDVLESYATHPEIAGLIEAHADKLAMAVALESGCGDGNLHSSSVHACGYVIASDPIPDVCAIYLKDKGTGSKKTKVQVIPYDKRDAESLGMLKVDFLGSSTMGAIGLMRKWSRVELEDLYLSIYKDYEHWIRVQRRKKANPDKKNMFTANRFDNILARFRKDDVVGIMQFEGGTTRQVCRNVQPVNFDELAACTALSRPGPYYGGQYTEYVAVKNGEKDWLRIHPEGFDRHVAFTFGQIVYQEQIMWILRDLAGFENAEVLRVRKIIGKKLGEFQFEAIKQQFVDGCAATCGIDADTALRVFGAIRTAAGYAFNIAHAYAYALIAYWQMGFKIDYTTEFFAGTLYKNGDGKKEIPRRTAVLQDAEAHRIGIGGWDLNLSEANWRPHYSVNMPARYRGMVLPGFQQIPGIAEATAKAILDWRYNLPWQDIPTADDWHVLGLDNKKGGCPGIGVDTAEKIKAFVSKPDALGVNRTANQLGGFRKQLANGDFDSTGLPTSDYALSNALPAVASTAFVGLVANIVYRDEIETIRSRTGLAVDVIKGQLEDPEMTKKATIFAYDEYGEIALRISRWQYPRLASKLEAIRNDHHIIVVWGRTYEANANSIQVKALWVLQPD</sequence>
<dbReference type="Pfam" id="PF07733">
    <property type="entry name" value="DNA_pol3_alpha"/>
    <property type="match status" value="1"/>
</dbReference>
<dbReference type="InterPro" id="IPR040982">
    <property type="entry name" value="DNA_pol3_finger"/>
</dbReference>
<dbReference type="PANTHER" id="PTHR32294">
    <property type="entry name" value="DNA POLYMERASE III SUBUNIT ALPHA"/>
    <property type="match status" value="1"/>
</dbReference>
<dbReference type="InterPro" id="IPR011708">
    <property type="entry name" value="DNA_pol3_alpha_NTPase_dom"/>
</dbReference>